<proteinExistence type="predicted"/>
<dbReference type="InterPro" id="IPR004360">
    <property type="entry name" value="Glyas_Fos-R_dOase_dom"/>
</dbReference>
<accession>A0ABX0KWX9</accession>
<dbReference type="RefSeq" id="WP_166823149.1">
    <property type="nucleotide sequence ID" value="NZ_JAAOLX010000002.1"/>
</dbReference>
<dbReference type="PANTHER" id="PTHR41294">
    <property type="entry name" value="CADMIUM-INDUCED PROTEIN CADI"/>
    <property type="match status" value="1"/>
</dbReference>
<dbReference type="InterPro" id="IPR049789">
    <property type="entry name" value="ArsI/CadI-like"/>
</dbReference>
<comment type="caution">
    <text evidence="2">The sequence shown here is derived from an EMBL/GenBank/DDBJ whole genome shotgun (WGS) entry which is preliminary data.</text>
</comment>
<dbReference type="Proteomes" id="UP000712570">
    <property type="component" value="Unassembled WGS sequence"/>
</dbReference>
<dbReference type="Gene3D" id="3.10.180.10">
    <property type="entry name" value="2,3-Dihydroxybiphenyl 1,2-Dioxygenase, domain 1"/>
    <property type="match status" value="1"/>
</dbReference>
<dbReference type="PANTHER" id="PTHR41294:SF1">
    <property type="entry name" value="CADMIUM-INDUCED PROTEIN CADI"/>
    <property type="match status" value="1"/>
</dbReference>
<sequence>MKRFHVHISVPKLDDSIRFYTALFAAEPTVLKPDYAKWMLDDPRINFAISQRGAPAGLDHLGFQVDSDDELTALQKQLATADISVLSEPGTACCYAQSDKHWVTDPAGIAWESYRTLGSIPTFSGNESTTNTCCAPKAVEVTPQPKNSCAPGSNCC</sequence>
<dbReference type="EMBL" id="JAAOLX010000002">
    <property type="protein sequence ID" value="NHQ85591.1"/>
    <property type="molecule type" value="Genomic_DNA"/>
</dbReference>
<dbReference type="Pfam" id="PF00903">
    <property type="entry name" value="Glyoxalase"/>
    <property type="match status" value="1"/>
</dbReference>
<protein>
    <submittedName>
        <fullName evidence="2">Glyoxalase/bleomycin resistance/dioxygenase family protein</fullName>
    </submittedName>
</protein>
<reference evidence="2 3" key="1">
    <citation type="submission" date="2020-03" db="EMBL/GenBank/DDBJ databases">
        <title>Draft genome sequence of environmentally isolated violet-colored cultures.</title>
        <authorList>
            <person name="Wilson H.S."/>
        </authorList>
    </citation>
    <scope>NUCLEOTIDE SEQUENCE [LARGE SCALE GENOMIC DNA]</scope>
    <source>
        <strain evidence="2 3">HSC-16F04</strain>
    </source>
</reference>
<organism evidence="2 3">
    <name type="scientific">Iodobacter violaceini</name>
    <dbReference type="NCBI Taxonomy" id="3044271"/>
    <lineage>
        <taxon>Bacteria</taxon>
        <taxon>Pseudomonadati</taxon>
        <taxon>Pseudomonadota</taxon>
        <taxon>Betaproteobacteria</taxon>
        <taxon>Neisseriales</taxon>
        <taxon>Chitinibacteraceae</taxon>
        <taxon>Iodobacter</taxon>
    </lineage>
</organism>
<evidence type="ECO:0000313" key="3">
    <source>
        <dbReference type="Proteomes" id="UP000712570"/>
    </source>
</evidence>
<keyword evidence="3" id="KW-1185">Reference proteome</keyword>
<dbReference type="InterPro" id="IPR029068">
    <property type="entry name" value="Glyas_Bleomycin-R_OHBP_Dase"/>
</dbReference>
<evidence type="ECO:0000313" key="2">
    <source>
        <dbReference type="EMBL" id="NHQ85591.1"/>
    </source>
</evidence>
<dbReference type="PROSITE" id="PS51819">
    <property type="entry name" value="VOC"/>
    <property type="match status" value="1"/>
</dbReference>
<dbReference type="InterPro" id="IPR037523">
    <property type="entry name" value="VOC_core"/>
</dbReference>
<dbReference type="InterPro" id="IPR052393">
    <property type="entry name" value="Cadmium-induced_rsp"/>
</dbReference>
<feature type="domain" description="VOC" evidence="1">
    <location>
        <begin position="2"/>
        <end position="116"/>
    </location>
</feature>
<name>A0ABX0KWX9_9NEIS</name>
<evidence type="ECO:0000259" key="1">
    <source>
        <dbReference type="PROSITE" id="PS51819"/>
    </source>
</evidence>
<gene>
    <name evidence="2" type="ORF">HA050_05595</name>
</gene>
<dbReference type="NCBIfam" id="NF041414">
    <property type="entry name" value="ArsI_CadI_VOC"/>
    <property type="match status" value="1"/>
</dbReference>
<dbReference type="SUPFAM" id="SSF54593">
    <property type="entry name" value="Glyoxalase/Bleomycin resistance protein/Dihydroxybiphenyl dioxygenase"/>
    <property type="match status" value="1"/>
</dbReference>